<feature type="transmembrane region" description="Helical" evidence="8">
    <location>
        <begin position="47"/>
        <end position="73"/>
    </location>
</feature>
<evidence type="ECO:0000259" key="9">
    <source>
        <dbReference type="PROSITE" id="PS50111"/>
    </source>
</evidence>
<name>A0A917D4M7_9BACI</name>
<dbReference type="Gene3D" id="1.10.8.500">
    <property type="entry name" value="HAMP domain in histidine kinase"/>
    <property type="match status" value="1"/>
</dbReference>
<accession>A0A917D4M7</accession>
<evidence type="ECO:0000313" key="12">
    <source>
        <dbReference type="Proteomes" id="UP000616608"/>
    </source>
</evidence>
<evidence type="ECO:0000259" key="10">
    <source>
        <dbReference type="PROSITE" id="PS50885"/>
    </source>
</evidence>
<protein>
    <submittedName>
        <fullName evidence="11">Methyl-accepting chemotaxis protein</fullName>
    </submittedName>
</protein>
<dbReference type="AlphaFoldDB" id="A0A917D4M7"/>
<keyword evidence="7" id="KW-0175">Coiled coil</keyword>
<dbReference type="Gene3D" id="1.10.287.950">
    <property type="entry name" value="Methyl-accepting chemotaxis protein"/>
    <property type="match status" value="1"/>
</dbReference>
<proteinExistence type="inferred from homology"/>
<dbReference type="Pfam" id="PF00015">
    <property type="entry name" value="MCPsignal"/>
    <property type="match status" value="1"/>
</dbReference>
<dbReference type="GO" id="GO:0007165">
    <property type="term" value="P:signal transduction"/>
    <property type="evidence" value="ECO:0007669"/>
    <property type="project" value="UniProtKB-KW"/>
</dbReference>
<evidence type="ECO:0000256" key="2">
    <source>
        <dbReference type="ARBA" id="ARBA00022475"/>
    </source>
</evidence>
<evidence type="ECO:0000256" key="5">
    <source>
        <dbReference type="ARBA" id="ARBA00029447"/>
    </source>
</evidence>
<sequence>MQHRKTTFGIAKKLVLFVGILAIVTYSTSFVFIEYIHPTFFANYSRIWFEVLTFGLGIIWSCILAALFSGVLVKPLHKLEEAVTYAAEGTISREFEVPQSQDEIHAVGEAFNDMLVNMRTIVGGIEQNFSATATTVEHLSTQATVSTESAQGISLTIDHISQGAEASANAVQSMAESMEEARETAIHVNERVVSANEQAENLILQLQSATKAIQQLTEGIQNMATRSDESLQRVQQLEHNANDVGKVIQLVGTIAEQTNLLALNASIEAARAGDHGKGFAVVAEEVRTLADQSAVAVKDTSQLIQVMQEHVESVGREIRAQVTFANDEVGRVTETTRAVETVVSAIYTIAETTKQVSTDMQQQLLSIEQTTRQSQDVAAIAEETSAGAQEVRGRAEEQLYAMNAIEQSTHELQAQAQQLYEMIKRFS</sequence>
<dbReference type="GO" id="GO:0005886">
    <property type="term" value="C:plasma membrane"/>
    <property type="evidence" value="ECO:0007669"/>
    <property type="project" value="UniProtKB-SubCell"/>
</dbReference>
<dbReference type="Pfam" id="PF00672">
    <property type="entry name" value="HAMP"/>
    <property type="match status" value="1"/>
</dbReference>
<feature type="coiled-coil region" evidence="7">
    <location>
        <begin position="178"/>
        <end position="240"/>
    </location>
</feature>
<dbReference type="SMART" id="SM00283">
    <property type="entry name" value="MA"/>
    <property type="match status" value="1"/>
</dbReference>
<keyword evidence="12" id="KW-1185">Reference proteome</keyword>
<dbReference type="RefSeq" id="WP_188613296.1">
    <property type="nucleotide sequence ID" value="NZ_BMJT01000001.1"/>
</dbReference>
<gene>
    <name evidence="11" type="primary">mcpA</name>
    <name evidence="11" type="ORF">GCM10007425_03580</name>
</gene>
<feature type="transmembrane region" description="Helical" evidence="8">
    <location>
        <begin position="14"/>
        <end position="35"/>
    </location>
</feature>
<dbReference type="SMART" id="SM00304">
    <property type="entry name" value="HAMP"/>
    <property type="match status" value="1"/>
</dbReference>
<evidence type="ECO:0000256" key="4">
    <source>
        <dbReference type="ARBA" id="ARBA00023224"/>
    </source>
</evidence>
<evidence type="ECO:0000256" key="1">
    <source>
        <dbReference type="ARBA" id="ARBA00004236"/>
    </source>
</evidence>
<evidence type="ECO:0000256" key="3">
    <source>
        <dbReference type="ARBA" id="ARBA00023136"/>
    </source>
</evidence>
<dbReference type="PANTHER" id="PTHR32089:SF112">
    <property type="entry name" value="LYSOZYME-LIKE PROTEIN-RELATED"/>
    <property type="match status" value="1"/>
</dbReference>
<feature type="domain" description="HAMP" evidence="10">
    <location>
        <begin position="70"/>
        <end position="123"/>
    </location>
</feature>
<evidence type="ECO:0000256" key="6">
    <source>
        <dbReference type="PROSITE-ProRule" id="PRU00284"/>
    </source>
</evidence>
<dbReference type="InterPro" id="IPR004089">
    <property type="entry name" value="MCPsignal_dom"/>
</dbReference>
<dbReference type="InterPro" id="IPR003660">
    <property type="entry name" value="HAMP_dom"/>
</dbReference>
<comment type="subcellular location">
    <subcellularLocation>
        <location evidence="1">Cell membrane</location>
    </subcellularLocation>
</comment>
<feature type="domain" description="Methyl-accepting transducer" evidence="9">
    <location>
        <begin position="142"/>
        <end position="378"/>
    </location>
</feature>
<reference evidence="11" key="1">
    <citation type="journal article" date="2014" name="Int. J. Syst. Evol. Microbiol.">
        <title>Complete genome sequence of Corynebacterium casei LMG S-19264T (=DSM 44701T), isolated from a smear-ripened cheese.</title>
        <authorList>
            <consortium name="US DOE Joint Genome Institute (JGI-PGF)"/>
            <person name="Walter F."/>
            <person name="Albersmeier A."/>
            <person name="Kalinowski J."/>
            <person name="Ruckert C."/>
        </authorList>
    </citation>
    <scope>NUCLEOTIDE SEQUENCE</scope>
    <source>
        <strain evidence="11">CGMCC 1.15760</strain>
    </source>
</reference>
<keyword evidence="2" id="KW-1003">Cell membrane</keyword>
<dbReference type="PANTHER" id="PTHR32089">
    <property type="entry name" value="METHYL-ACCEPTING CHEMOTAXIS PROTEIN MCPB"/>
    <property type="match status" value="1"/>
</dbReference>
<dbReference type="SUPFAM" id="SSF58104">
    <property type="entry name" value="Methyl-accepting chemotaxis protein (MCP) signaling domain"/>
    <property type="match status" value="1"/>
</dbReference>
<evidence type="ECO:0000256" key="7">
    <source>
        <dbReference type="SAM" id="Coils"/>
    </source>
</evidence>
<evidence type="ECO:0000313" key="11">
    <source>
        <dbReference type="EMBL" id="GGG12486.1"/>
    </source>
</evidence>
<dbReference type="PROSITE" id="PS50111">
    <property type="entry name" value="CHEMOTAXIS_TRANSDUC_2"/>
    <property type="match status" value="1"/>
</dbReference>
<dbReference type="EMBL" id="BMJT01000001">
    <property type="protein sequence ID" value="GGG12486.1"/>
    <property type="molecule type" value="Genomic_DNA"/>
</dbReference>
<dbReference type="PROSITE" id="PS50885">
    <property type="entry name" value="HAMP"/>
    <property type="match status" value="1"/>
</dbReference>
<comment type="caution">
    <text evidence="11">The sequence shown here is derived from an EMBL/GenBank/DDBJ whole genome shotgun (WGS) entry which is preliminary data.</text>
</comment>
<dbReference type="Proteomes" id="UP000616608">
    <property type="component" value="Unassembled WGS sequence"/>
</dbReference>
<keyword evidence="3 8" id="KW-0472">Membrane</keyword>
<dbReference type="CDD" id="cd06225">
    <property type="entry name" value="HAMP"/>
    <property type="match status" value="1"/>
</dbReference>
<organism evidence="11 12">
    <name type="scientific">Lysinibacillus alkalisoli</name>
    <dbReference type="NCBI Taxonomy" id="1911548"/>
    <lineage>
        <taxon>Bacteria</taxon>
        <taxon>Bacillati</taxon>
        <taxon>Bacillota</taxon>
        <taxon>Bacilli</taxon>
        <taxon>Bacillales</taxon>
        <taxon>Bacillaceae</taxon>
        <taxon>Lysinibacillus</taxon>
    </lineage>
</organism>
<comment type="similarity">
    <text evidence="5">Belongs to the methyl-accepting chemotaxis (MCP) protein family.</text>
</comment>
<reference evidence="11" key="2">
    <citation type="submission" date="2020-09" db="EMBL/GenBank/DDBJ databases">
        <authorList>
            <person name="Sun Q."/>
            <person name="Zhou Y."/>
        </authorList>
    </citation>
    <scope>NUCLEOTIDE SEQUENCE</scope>
    <source>
        <strain evidence="11">CGMCC 1.15760</strain>
    </source>
</reference>
<keyword evidence="8" id="KW-0812">Transmembrane</keyword>
<evidence type="ECO:0000256" key="8">
    <source>
        <dbReference type="SAM" id="Phobius"/>
    </source>
</evidence>
<keyword evidence="8" id="KW-1133">Transmembrane helix</keyword>
<keyword evidence="4 6" id="KW-0807">Transducer</keyword>